<dbReference type="PANTHER" id="PTHR33820:SF2">
    <property type="entry name" value="COILED-COIL DOMAIN-CONTAINING PROTEIN 17"/>
    <property type="match status" value="1"/>
</dbReference>
<gene>
    <name evidence="1" type="ORF">TTHERM_00162890</name>
</gene>
<dbReference type="EMBL" id="GG662840">
    <property type="protein sequence ID" value="EAR88397.3"/>
    <property type="molecule type" value="Genomic_DNA"/>
</dbReference>
<organism evidence="1 2">
    <name type="scientific">Tetrahymena thermophila (strain SB210)</name>
    <dbReference type="NCBI Taxonomy" id="312017"/>
    <lineage>
        <taxon>Eukaryota</taxon>
        <taxon>Sar</taxon>
        <taxon>Alveolata</taxon>
        <taxon>Ciliophora</taxon>
        <taxon>Intramacronucleata</taxon>
        <taxon>Oligohymenophorea</taxon>
        <taxon>Hymenostomatida</taxon>
        <taxon>Tetrahymenina</taxon>
        <taxon>Tetrahymenidae</taxon>
        <taxon>Tetrahymena</taxon>
    </lineage>
</organism>
<dbReference type="KEGG" id="tet:TTHERM_00162890"/>
<dbReference type="AlphaFoldDB" id="Q22TP1"/>
<dbReference type="PANTHER" id="PTHR33820">
    <property type="entry name" value="COILED-COIL DOMAIN-CONTAINING PROTEIN 17"/>
    <property type="match status" value="1"/>
</dbReference>
<dbReference type="InParanoid" id="Q22TP1"/>
<sequence length="1194" mass="142541">MLKFTLQLQEQIVSQNNLYCQAKKQIILFCLVNMKIFYYKIGYKLFLKKEKNDQNFFQSQETIFINLNQKFFQFQIKQFQLITFKQLCKKSKIMIHQSCLNQQFDIFLISNTLINNQYLVFRLIFTQNPTLLMNHRNPYDYQNYRSPVKQMFTLKDSLDKVSQINGGYGKDNGEKIESPFKYHPKKELAENQYEDFQHRFNQNKLKQKLELIQMDQRYLAQKADLLKNQTSLQRGNQQLQKDINYNNPNDPFYQDEEERRIIDRYESNFKIKNNKANNHLNSQFELDQLLNGQDEISPEKKKKARFLDQDNYNNYDMKSPNIFQGKSVDRVQLLQYLKNGVIQPTHLNQYFNYESDQVFKFAQSPYSQINIEQKGRLRNYESAINLAASSILQDRYTYSPYKKNDLVSDKIYKPHSGFILKWDFVTELPFNVEKIRVNYGFFQKGDSLFTYRSTEEQRNDLVYRSTTHHYQTTSEKSIRKCLISETLPIKNIKLNAESVLYFDLWIWEKNNLSFPSIYGWSLLEMLADDLSVNAGKFKLPLYSKEYNPYLIYQTGIPYKSDIVFLYLTIMSPDDEVRVKSQTSLVEQYIIPKIHLKPQNKEILQKFKSETDRRTFGRVYRKVQVGDDTDDAYAQEESLRKDILHNGLYQPQDRPFNPKLQPNNGVQDQFQREDLIKDKIYFKTIDLNLHSSLLNKQNINFLFTMNKIENLQLALNILILRIRIFVMYGEQMIYSRQDDQYYKVSRENNCIEIDYNKYIEFDFDFQQLLQEQRQYKQLILLINFMDVDNNEIGWISQKLIQLKEKHLMPRSGNMKQRLRQFSNVSEEYEQSDNIVDFFIKIDEIEDDNTSIMANGISKVQKQIFSFQFKKIYNLEPKDQQLFYSIQLKKDDQQNPDIVINDQNFSEIVQDKLIINEKINNLEYTTLATQQIQVQKKDLRKLFSFHNQNIFLEISLYSQIPKKPLQLIGKGEIPIIYNSEQGYEFFEESAILKIEIKPINVQNNKQNQIYGDFQIQFVKEHKKTLEFYSTQSGFNIKLNELIDYPYPYFTYDISVQVFKDRLYDNFGKLCQYQYPKQMRQTKKGTILIKQNLIIPLNIEKLKQEYNSQIDSSLILIKIYTNENNKNQLYGWCVHQLIKKDQYNIGDFKVQLLEPPIDELQLLNKTSLKKTKAKLTFSIQNCRLDDVDYLAKLASQK</sequence>
<protein>
    <submittedName>
        <fullName evidence="1">Uncharacterized protein</fullName>
    </submittedName>
</protein>
<dbReference type="Proteomes" id="UP000009168">
    <property type="component" value="Unassembled WGS sequence"/>
</dbReference>
<name>Q22TP1_TETTS</name>
<accession>Q22TP1</accession>
<reference evidence="2" key="1">
    <citation type="journal article" date="2006" name="PLoS Biol.">
        <title>Macronuclear genome sequence of the ciliate Tetrahymena thermophila, a model eukaryote.</title>
        <authorList>
            <person name="Eisen J.A."/>
            <person name="Coyne R.S."/>
            <person name="Wu M."/>
            <person name="Wu D."/>
            <person name="Thiagarajan M."/>
            <person name="Wortman J.R."/>
            <person name="Badger J.H."/>
            <person name="Ren Q."/>
            <person name="Amedeo P."/>
            <person name="Jones K.M."/>
            <person name="Tallon L.J."/>
            <person name="Delcher A.L."/>
            <person name="Salzberg S.L."/>
            <person name="Silva J.C."/>
            <person name="Haas B.J."/>
            <person name="Majoros W.H."/>
            <person name="Farzad M."/>
            <person name="Carlton J.M."/>
            <person name="Smith R.K. Jr."/>
            <person name="Garg J."/>
            <person name="Pearlman R.E."/>
            <person name="Karrer K.M."/>
            <person name="Sun L."/>
            <person name="Manning G."/>
            <person name="Elde N.C."/>
            <person name="Turkewitz A.P."/>
            <person name="Asai D.J."/>
            <person name="Wilkes D.E."/>
            <person name="Wang Y."/>
            <person name="Cai H."/>
            <person name="Collins K."/>
            <person name="Stewart B.A."/>
            <person name="Lee S.R."/>
            <person name="Wilamowska K."/>
            <person name="Weinberg Z."/>
            <person name="Ruzzo W.L."/>
            <person name="Wloga D."/>
            <person name="Gaertig J."/>
            <person name="Frankel J."/>
            <person name="Tsao C.-C."/>
            <person name="Gorovsky M.A."/>
            <person name="Keeling P.J."/>
            <person name="Waller R.F."/>
            <person name="Patron N.J."/>
            <person name="Cherry J.M."/>
            <person name="Stover N.A."/>
            <person name="Krieger C.J."/>
            <person name="del Toro C."/>
            <person name="Ryder H.F."/>
            <person name="Williamson S.C."/>
            <person name="Barbeau R.A."/>
            <person name="Hamilton E.P."/>
            <person name="Orias E."/>
        </authorList>
    </citation>
    <scope>NUCLEOTIDE SEQUENCE [LARGE SCALE GENOMIC DNA]</scope>
    <source>
        <strain evidence="2">SB210</strain>
    </source>
</reference>
<keyword evidence="2" id="KW-1185">Reference proteome</keyword>
<dbReference type="HOGENOM" id="CLU_493069_0_0_1"/>
<dbReference type="InterPro" id="IPR038800">
    <property type="entry name" value="CCDC17"/>
</dbReference>
<dbReference type="RefSeq" id="XP_001008642.3">
    <property type="nucleotide sequence ID" value="XM_001008642.3"/>
</dbReference>
<dbReference type="GeneID" id="7828253"/>
<evidence type="ECO:0000313" key="1">
    <source>
        <dbReference type="EMBL" id="EAR88397.3"/>
    </source>
</evidence>
<evidence type="ECO:0000313" key="2">
    <source>
        <dbReference type="Proteomes" id="UP000009168"/>
    </source>
</evidence>
<proteinExistence type="predicted"/>